<name>A0A511NMR3_9FLAO</name>
<evidence type="ECO:0000256" key="2">
    <source>
        <dbReference type="ARBA" id="ARBA00022692"/>
    </source>
</evidence>
<feature type="transmembrane region" description="Helical" evidence="5">
    <location>
        <begin position="186"/>
        <end position="203"/>
    </location>
</feature>
<keyword evidence="2 5" id="KW-0812">Transmembrane</keyword>
<evidence type="ECO:0000256" key="5">
    <source>
        <dbReference type="RuleBase" id="RU363041"/>
    </source>
</evidence>
<keyword evidence="7" id="KW-1185">Reference proteome</keyword>
<proteinExistence type="inferred from homology"/>
<feature type="transmembrane region" description="Helical" evidence="5">
    <location>
        <begin position="72"/>
        <end position="91"/>
    </location>
</feature>
<dbReference type="STRING" id="1218108.GCA_000382425_02684"/>
<protein>
    <recommendedName>
        <fullName evidence="5">Probable membrane transporter protein</fullName>
    </recommendedName>
</protein>
<feature type="transmembrane region" description="Helical" evidence="5">
    <location>
        <begin position="215"/>
        <end position="235"/>
    </location>
</feature>
<keyword evidence="3 5" id="KW-1133">Transmembrane helix</keyword>
<comment type="similarity">
    <text evidence="5">Belongs to the 4-toluene sulfonate uptake permease (TSUP) (TC 2.A.102) family.</text>
</comment>
<comment type="subcellular location">
    <subcellularLocation>
        <location evidence="5">Cell membrane</location>
        <topology evidence="5">Multi-pass membrane protein</topology>
    </subcellularLocation>
    <subcellularLocation>
        <location evidence="1">Membrane</location>
        <topology evidence="1">Multi-pass membrane protein</topology>
    </subcellularLocation>
</comment>
<sequence>MSQYIGYVMTILVGVTLGLMGSGGSILTVPNLVYLFGLNPIQATSYSLFIIGISSIIGSYPKVKNKLVNYRIAIIFGIPSMLVMFATRRLFMPQLPSTLQLPFVGEVEKNFILMITFAIVMLLAAYSMITNKQKDCIDCGKKMEKNTVLLVIQGVIIGFISGIFGAGGGFLIIPGLVVFAKVPMKNAVATSLFLVAINSLVGFGSDYQQFSSLNWLLLTMLTLLSVVGIMIGNSISKFISSTKLKPLFGYFILVIAVLILGQELLF</sequence>
<evidence type="ECO:0000256" key="1">
    <source>
        <dbReference type="ARBA" id="ARBA00004141"/>
    </source>
</evidence>
<dbReference type="PANTHER" id="PTHR43701:SF2">
    <property type="entry name" value="MEMBRANE TRANSPORTER PROTEIN YJNA-RELATED"/>
    <property type="match status" value="1"/>
</dbReference>
<dbReference type="OrthoDB" id="8559161at2"/>
<dbReference type="GeneID" id="84650782"/>
<dbReference type="GO" id="GO:0005886">
    <property type="term" value="C:plasma membrane"/>
    <property type="evidence" value="ECO:0007669"/>
    <property type="project" value="UniProtKB-SubCell"/>
</dbReference>
<dbReference type="PANTHER" id="PTHR43701">
    <property type="entry name" value="MEMBRANE TRANSPORTER PROTEIN MJ0441-RELATED"/>
    <property type="match status" value="1"/>
</dbReference>
<dbReference type="EMBL" id="BJXC01000032">
    <property type="protein sequence ID" value="GEM53511.1"/>
    <property type="molecule type" value="Genomic_DNA"/>
</dbReference>
<accession>A0A511NMR3</accession>
<organism evidence="6 7">
    <name type="scientific">Empedobacter brevis NBRC 14943 = ATCC 43319</name>
    <dbReference type="NCBI Taxonomy" id="1218108"/>
    <lineage>
        <taxon>Bacteria</taxon>
        <taxon>Pseudomonadati</taxon>
        <taxon>Bacteroidota</taxon>
        <taxon>Flavobacteriia</taxon>
        <taxon>Flavobacteriales</taxon>
        <taxon>Weeksellaceae</taxon>
        <taxon>Empedobacter</taxon>
    </lineage>
</organism>
<dbReference type="Proteomes" id="UP000321245">
    <property type="component" value="Unassembled WGS sequence"/>
</dbReference>
<evidence type="ECO:0000256" key="4">
    <source>
        <dbReference type="ARBA" id="ARBA00023136"/>
    </source>
</evidence>
<evidence type="ECO:0000256" key="3">
    <source>
        <dbReference type="ARBA" id="ARBA00022989"/>
    </source>
</evidence>
<dbReference type="InterPro" id="IPR002781">
    <property type="entry name" value="TM_pro_TauE-like"/>
</dbReference>
<keyword evidence="4 5" id="KW-0472">Membrane</keyword>
<comment type="caution">
    <text evidence="6">The sequence shown here is derived from an EMBL/GenBank/DDBJ whole genome shotgun (WGS) entry which is preliminary data.</text>
</comment>
<feature type="transmembrane region" description="Helical" evidence="5">
    <location>
        <begin position="150"/>
        <end position="180"/>
    </location>
</feature>
<feature type="transmembrane region" description="Helical" evidence="5">
    <location>
        <begin position="41"/>
        <end position="60"/>
    </location>
</feature>
<gene>
    <name evidence="6" type="ORF">EB1_33010</name>
</gene>
<dbReference type="AlphaFoldDB" id="A0A511NMR3"/>
<feature type="transmembrane region" description="Helical" evidence="5">
    <location>
        <begin position="7"/>
        <end position="29"/>
    </location>
</feature>
<dbReference type="Pfam" id="PF01925">
    <property type="entry name" value="TauE"/>
    <property type="match status" value="1"/>
</dbReference>
<keyword evidence="5" id="KW-1003">Cell membrane</keyword>
<reference evidence="6 7" key="1">
    <citation type="submission" date="2019-07" db="EMBL/GenBank/DDBJ databases">
        <title>Whole genome shotgun sequence of Empedobacter brevis NBRC 14943.</title>
        <authorList>
            <person name="Hosoyama A."/>
            <person name="Uohara A."/>
            <person name="Ohji S."/>
            <person name="Ichikawa N."/>
        </authorList>
    </citation>
    <scope>NUCLEOTIDE SEQUENCE [LARGE SCALE GENOMIC DNA]</scope>
    <source>
        <strain evidence="6 7">NBRC 14943</strain>
    </source>
</reference>
<evidence type="ECO:0000313" key="7">
    <source>
        <dbReference type="Proteomes" id="UP000321245"/>
    </source>
</evidence>
<dbReference type="RefSeq" id="WP_019976160.1">
    <property type="nucleotide sequence ID" value="NZ_BJXC01000032.1"/>
</dbReference>
<feature type="transmembrane region" description="Helical" evidence="5">
    <location>
        <begin position="247"/>
        <end position="265"/>
    </location>
</feature>
<feature type="transmembrane region" description="Helical" evidence="5">
    <location>
        <begin position="111"/>
        <end position="129"/>
    </location>
</feature>
<dbReference type="InterPro" id="IPR051598">
    <property type="entry name" value="TSUP/Inactive_protease-like"/>
</dbReference>
<evidence type="ECO:0000313" key="6">
    <source>
        <dbReference type="EMBL" id="GEM53511.1"/>
    </source>
</evidence>